<evidence type="ECO:0000313" key="9">
    <source>
        <dbReference type="Proteomes" id="UP000593562"/>
    </source>
</evidence>
<dbReference type="EMBL" id="JAAARO010000023">
    <property type="protein sequence ID" value="KAF5725745.1"/>
    <property type="molecule type" value="Genomic_DNA"/>
</dbReference>
<dbReference type="GO" id="GO:0070483">
    <property type="term" value="P:detection of hypoxia"/>
    <property type="evidence" value="ECO:0007669"/>
    <property type="project" value="UniProtKB-ARBA"/>
</dbReference>
<evidence type="ECO:0000256" key="1">
    <source>
        <dbReference type="ARBA" id="ARBA00001954"/>
    </source>
</evidence>
<dbReference type="InterPro" id="IPR012864">
    <property type="entry name" value="PCO/ADO"/>
</dbReference>
<evidence type="ECO:0000256" key="5">
    <source>
        <dbReference type="ARBA" id="ARBA00023002"/>
    </source>
</evidence>
<accession>A0A7J7BVN5</accession>
<dbReference type="InterPro" id="IPR011051">
    <property type="entry name" value="RmlC_Cupin_sf"/>
</dbReference>
<proteinExistence type="inferred from homology"/>
<keyword evidence="9" id="KW-1185">Reference proteome</keyword>
<evidence type="ECO:0000256" key="4">
    <source>
        <dbReference type="ARBA" id="ARBA00022723"/>
    </source>
</evidence>
<comment type="caution">
    <text evidence="8">The sequence shown here is derived from an EMBL/GenBank/DDBJ whole genome shotgun (WGS) entry which is preliminary data.</text>
</comment>
<name>A0A7J7BVN5_TRIWF</name>
<dbReference type="SUPFAM" id="SSF51182">
    <property type="entry name" value="RmlC-like cupins"/>
    <property type="match status" value="1"/>
</dbReference>
<dbReference type="CDD" id="cd20289">
    <property type="entry name" value="cupin_ADO"/>
    <property type="match status" value="1"/>
</dbReference>
<evidence type="ECO:0000256" key="7">
    <source>
        <dbReference type="ARBA" id="ARBA00024284"/>
    </source>
</evidence>
<evidence type="ECO:0000256" key="2">
    <source>
        <dbReference type="ARBA" id="ARBA00006622"/>
    </source>
</evidence>
<organism evidence="8 9">
    <name type="scientific">Tripterygium wilfordii</name>
    <name type="common">Thunder God vine</name>
    <dbReference type="NCBI Taxonomy" id="458696"/>
    <lineage>
        <taxon>Eukaryota</taxon>
        <taxon>Viridiplantae</taxon>
        <taxon>Streptophyta</taxon>
        <taxon>Embryophyta</taxon>
        <taxon>Tracheophyta</taxon>
        <taxon>Spermatophyta</taxon>
        <taxon>Magnoliopsida</taxon>
        <taxon>eudicotyledons</taxon>
        <taxon>Gunneridae</taxon>
        <taxon>Pentapetalae</taxon>
        <taxon>rosids</taxon>
        <taxon>fabids</taxon>
        <taxon>Celastrales</taxon>
        <taxon>Celastraceae</taxon>
        <taxon>Tripterygium</taxon>
    </lineage>
</organism>
<comment type="catalytic activity">
    <reaction evidence="7">
        <text>L-cysteine + O2 = 3-sulfino-L-alanine + H(+)</text>
        <dbReference type="Rhea" id="RHEA:20441"/>
        <dbReference type="ChEBI" id="CHEBI:15378"/>
        <dbReference type="ChEBI" id="CHEBI:15379"/>
        <dbReference type="ChEBI" id="CHEBI:35235"/>
        <dbReference type="ChEBI" id="CHEBI:61085"/>
        <dbReference type="EC" id="1.13.11.20"/>
    </reaction>
    <physiologicalReaction direction="left-to-right" evidence="7">
        <dbReference type="Rhea" id="RHEA:20442"/>
    </physiologicalReaction>
</comment>
<reference evidence="8 9" key="1">
    <citation type="journal article" date="2020" name="Nat. Commun.">
        <title>Genome of Tripterygium wilfordii and identification of cytochrome P450 involved in triptolide biosynthesis.</title>
        <authorList>
            <person name="Tu L."/>
            <person name="Su P."/>
            <person name="Zhang Z."/>
            <person name="Gao L."/>
            <person name="Wang J."/>
            <person name="Hu T."/>
            <person name="Zhou J."/>
            <person name="Zhang Y."/>
            <person name="Zhao Y."/>
            <person name="Liu Y."/>
            <person name="Song Y."/>
            <person name="Tong Y."/>
            <person name="Lu Y."/>
            <person name="Yang J."/>
            <person name="Xu C."/>
            <person name="Jia M."/>
            <person name="Peters R.J."/>
            <person name="Huang L."/>
            <person name="Gao W."/>
        </authorList>
    </citation>
    <scope>NUCLEOTIDE SEQUENCE [LARGE SCALE GENOMIC DNA]</scope>
    <source>
        <strain evidence="9">cv. XIE 37</strain>
        <tissue evidence="8">Leaf</tissue>
    </source>
</reference>
<keyword evidence="4" id="KW-0479">Metal-binding</keyword>
<keyword evidence="6" id="KW-0408">Iron</keyword>
<comment type="similarity">
    <text evidence="2">Belongs to the cysteine dioxygenase family.</text>
</comment>
<evidence type="ECO:0000256" key="6">
    <source>
        <dbReference type="ARBA" id="ARBA00023004"/>
    </source>
</evidence>
<dbReference type="PANTHER" id="PTHR22966">
    <property type="entry name" value="2-AMINOETHANETHIOL DIOXYGENASE"/>
    <property type="match status" value="1"/>
</dbReference>
<dbReference type="EC" id="1.13.11.20" evidence="3"/>
<dbReference type="Proteomes" id="UP000593562">
    <property type="component" value="Unassembled WGS sequence"/>
</dbReference>
<evidence type="ECO:0000256" key="3">
    <source>
        <dbReference type="ARBA" id="ARBA00013133"/>
    </source>
</evidence>
<dbReference type="PANTHER" id="PTHR22966:SF63">
    <property type="entry name" value="CYSTEINE DIOXYGENASE"/>
    <property type="match status" value="1"/>
</dbReference>
<dbReference type="GO" id="GO:0017172">
    <property type="term" value="F:cysteine dioxygenase activity"/>
    <property type="evidence" value="ECO:0007669"/>
    <property type="project" value="UniProtKB-EC"/>
</dbReference>
<dbReference type="InParanoid" id="A0A7J7BVN5"/>
<evidence type="ECO:0000313" key="8">
    <source>
        <dbReference type="EMBL" id="KAF5725745.1"/>
    </source>
</evidence>
<dbReference type="GO" id="GO:0046872">
    <property type="term" value="F:metal ion binding"/>
    <property type="evidence" value="ECO:0007669"/>
    <property type="project" value="UniProtKB-KW"/>
</dbReference>
<comment type="cofactor">
    <cofactor evidence="1">
        <name>Fe(2+)</name>
        <dbReference type="ChEBI" id="CHEBI:29033"/>
    </cofactor>
</comment>
<keyword evidence="5" id="KW-0560">Oxidoreductase</keyword>
<protein>
    <recommendedName>
        <fullName evidence="3">cysteine dioxygenase</fullName>
        <ecNumber evidence="3">1.13.11.20</ecNumber>
    </recommendedName>
</protein>
<keyword evidence="8" id="KW-0223">Dioxygenase</keyword>
<sequence length="139" mass="15513">MTVFSKLLRGSMHIKSYDWVDSVDKSVQTSKLRPVILKVDSVFTASCETSVLFPTTGGNIHSFTAITPCVVLDVLGPPYSKEDGRDCSHYKEYPYNAISNGEKAVEEGEEDKYGWLEEIEEPESAAMYFIEYSGPKVAE</sequence>
<dbReference type="AlphaFoldDB" id="A0A7J7BVN5"/>
<dbReference type="Pfam" id="PF07847">
    <property type="entry name" value="PCO_ADO"/>
    <property type="match status" value="1"/>
</dbReference>
<gene>
    <name evidence="8" type="ORF">HS088_TW23G00473</name>
</gene>